<evidence type="ECO:0000256" key="1">
    <source>
        <dbReference type="SAM" id="Phobius"/>
    </source>
</evidence>
<gene>
    <name evidence="2" type="ORF">GcC1_05737</name>
</gene>
<feature type="transmembrane region" description="Helical" evidence="1">
    <location>
        <begin position="12"/>
        <end position="32"/>
    </location>
</feature>
<evidence type="ECO:0008006" key="4">
    <source>
        <dbReference type="Google" id="ProtNLM"/>
    </source>
</evidence>
<accession>A0A420IVY8</accession>
<keyword evidence="1" id="KW-0472">Membrane</keyword>
<organism evidence="2 3">
    <name type="scientific">Golovinomyces cichoracearum</name>
    <dbReference type="NCBI Taxonomy" id="62708"/>
    <lineage>
        <taxon>Eukaryota</taxon>
        <taxon>Fungi</taxon>
        <taxon>Dikarya</taxon>
        <taxon>Ascomycota</taxon>
        <taxon>Pezizomycotina</taxon>
        <taxon>Leotiomycetes</taxon>
        <taxon>Erysiphales</taxon>
        <taxon>Erysiphaceae</taxon>
        <taxon>Golovinomyces</taxon>
    </lineage>
</organism>
<reference evidence="2 3" key="1">
    <citation type="journal article" date="2018" name="BMC Genomics">
        <title>Comparative genome analyses reveal sequence features reflecting distinct modes of host-adaptation between dicot and monocot powdery mildew.</title>
        <authorList>
            <person name="Wu Y."/>
            <person name="Ma X."/>
            <person name="Pan Z."/>
            <person name="Kale S.D."/>
            <person name="Song Y."/>
            <person name="King H."/>
            <person name="Zhang Q."/>
            <person name="Presley C."/>
            <person name="Deng X."/>
            <person name="Wei C.I."/>
            <person name="Xiao S."/>
        </authorList>
    </citation>
    <scope>NUCLEOTIDE SEQUENCE [LARGE SCALE GENOMIC DNA]</scope>
    <source>
        <strain evidence="2">UCSC1</strain>
    </source>
</reference>
<dbReference type="AlphaFoldDB" id="A0A420IVY8"/>
<proteinExistence type="predicted"/>
<evidence type="ECO:0000313" key="3">
    <source>
        <dbReference type="Proteomes" id="UP000285405"/>
    </source>
</evidence>
<dbReference type="OrthoDB" id="2636571at2759"/>
<dbReference type="SUPFAM" id="SSF140996">
    <property type="entry name" value="Hermes dimerisation domain"/>
    <property type="match status" value="1"/>
</dbReference>
<name>A0A420IVY8_9PEZI</name>
<sequence length="112" mass="12984">MSIIRQKFHLRAIIPCALAFSIVNNYYFRAFIQYLRPGFRMPHRTTLATHYLNYEYANAVLIDRATMARLHNFTLLLDGWADRARHSLYVFQAHAVTLNAPLLLATLDVTSD</sequence>
<dbReference type="EMBL" id="MCBR01005349">
    <property type="protein sequence ID" value="RKF78690.1"/>
    <property type="molecule type" value="Genomic_DNA"/>
</dbReference>
<dbReference type="Proteomes" id="UP000285405">
    <property type="component" value="Unassembled WGS sequence"/>
</dbReference>
<comment type="caution">
    <text evidence="2">The sequence shown here is derived from an EMBL/GenBank/DDBJ whole genome shotgun (WGS) entry which is preliminary data.</text>
</comment>
<keyword evidence="1" id="KW-0812">Transmembrane</keyword>
<keyword evidence="1" id="KW-1133">Transmembrane helix</keyword>
<protein>
    <recommendedName>
        <fullName evidence="4">DUF659 domain-containing protein</fullName>
    </recommendedName>
</protein>
<evidence type="ECO:0000313" key="2">
    <source>
        <dbReference type="EMBL" id="RKF78690.1"/>
    </source>
</evidence>